<keyword evidence="4" id="KW-0548">Nucleotidyltransferase</keyword>
<keyword evidence="12" id="KW-1185">Reference proteome</keyword>
<dbReference type="EC" id="2.4.2.31" evidence="10"/>
<evidence type="ECO:0000256" key="4">
    <source>
        <dbReference type="ARBA" id="ARBA00022695"/>
    </source>
</evidence>
<protein>
    <recommendedName>
        <fullName evidence="10">NAD(P)(+)--arginine ADP-ribosyltransferase</fullName>
        <ecNumber evidence="10">2.4.2.31</ecNumber>
    </recommendedName>
    <alternativeName>
        <fullName evidence="10">Mono(ADP-ribosyl)transferase</fullName>
    </alternativeName>
</protein>
<dbReference type="GO" id="GO:0016779">
    <property type="term" value="F:nucleotidyltransferase activity"/>
    <property type="evidence" value="ECO:0007669"/>
    <property type="project" value="UniProtKB-KW"/>
</dbReference>
<comment type="catalytic activity">
    <reaction evidence="9 10">
        <text>L-arginyl-[protein] + NAD(+) = N(omega)-(ADP-D-ribosyl)-L-arginyl-[protein] + nicotinamide + H(+)</text>
        <dbReference type="Rhea" id="RHEA:19149"/>
        <dbReference type="Rhea" id="RHEA-COMP:10532"/>
        <dbReference type="Rhea" id="RHEA-COMP:15087"/>
        <dbReference type="ChEBI" id="CHEBI:15378"/>
        <dbReference type="ChEBI" id="CHEBI:17154"/>
        <dbReference type="ChEBI" id="CHEBI:29965"/>
        <dbReference type="ChEBI" id="CHEBI:57540"/>
        <dbReference type="ChEBI" id="CHEBI:142554"/>
        <dbReference type="EC" id="2.4.2.31"/>
    </reaction>
</comment>
<dbReference type="Proteomes" id="UP000531168">
    <property type="component" value="Unassembled WGS sequence"/>
</dbReference>
<keyword evidence="6 10" id="KW-0521">NADP</keyword>
<dbReference type="PROSITE" id="PS01291">
    <property type="entry name" value="ART"/>
    <property type="match status" value="1"/>
</dbReference>
<dbReference type="Gene3D" id="3.90.176.10">
    <property type="entry name" value="Toxin ADP-ribosyltransferase, Chain A, domain 1"/>
    <property type="match status" value="1"/>
</dbReference>
<dbReference type="Pfam" id="PF01129">
    <property type="entry name" value="ART"/>
    <property type="match status" value="1"/>
</dbReference>
<dbReference type="PANTHER" id="PTHR10339">
    <property type="entry name" value="ADP-RIBOSYLTRANSFERASE"/>
    <property type="match status" value="1"/>
</dbReference>
<keyword evidence="2 10" id="KW-0328">Glycosyltransferase</keyword>
<dbReference type="PANTHER" id="PTHR10339:SF19">
    <property type="entry name" value="GPI-LINKED NAD(P)(+)--ARGININE ADP-RIBOSYLTRANSFERASE 1"/>
    <property type="match status" value="1"/>
</dbReference>
<organism evidence="11 12">
    <name type="scientific">Amazona guildingii</name>
    <dbReference type="NCBI Taxonomy" id="175529"/>
    <lineage>
        <taxon>Eukaryota</taxon>
        <taxon>Metazoa</taxon>
        <taxon>Chordata</taxon>
        <taxon>Craniata</taxon>
        <taxon>Vertebrata</taxon>
        <taxon>Euteleostomi</taxon>
        <taxon>Archelosauria</taxon>
        <taxon>Archosauria</taxon>
        <taxon>Dinosauria</taxon>
        <taxon>Saurischia</taxon>
        <taxon>Theropoda</taxon>
        <taxon>Coelurosauria</taxon>
        <taxon>Aves</taxon>
        <taxon>Neognathae</taxon>
        <taxon>Neoaves</taxon>
        <taxon>Telluraves</taxon>
        <taxon>Australaves</taxon>
        <taxon>Psittaciformes</taxon>
        <taxon>Psittacidae</taxon>
        <taxon>Amazona</taxon>
    </lineage>
</organism>
<dbReference type="PROSITE" id="PS51996">
    <property type="entry name" value="TR_MART"/>
    <property type="match status" value="1"/>
</dbReference>
<evidence type="ECO:0000256" key="2">
    <source>
        <dbReference type="ARBA" id="ARBA00022676"/>
    </source>
</evidence>
<reference evidence="11 12" key="1">
    <citation type="submission" date="2019-09" db="EMBL/GenBank/DDBJ databases">
        <title>Bird 10,000 Genomes (B10K) Project - Family phase.</title>
        <authorList>
            <person name="Zhang G."/>
        </authorList>
    </citation>
    <scope>NUCLEOTIDE SEQUENCE [LARGE SCALE GENOMIC DNA]</scope>
    <source>
        <strain evidence="11">B10K-DU-001-46</strain>
        <tissue evidence="11">Muscle</tissue>
    </source>
</reference>
<dbReference type="AlphaFoldDB" id="A0A7L0LXA4"/>
<comment type="similarity">
    <text evidence="1 10">Belongs to the Arg-specific ADP-ribosyltransferase family.</text>
</comment>
<gene>
    <name evidence="11" type="primary">Madprt</name>
    <name evidence="11" type="ORF">AMAGUI_R04138</name>
</gene>
<feature type="non-terminal residue" evidence="11">
    <location>
        <position position="242"/>
    </location>
</feature>
<evidence type="ECO:0000256" key="3">
    <source>
        <dbReference type="ARBA" id="ARBA00022679"/>
    </source>
</evidence>
<proteinExistence type="inferred from homology"/>
<dbReference type="GO" id="GO:0005615">
    <property type="term" value="C:extracellular space"/>
    <property type="evidence" value="ECO:0007669"/>
    <property type="project" value="UniProtKB-ARBA"/>
</dbReference>
<dbReference type="InterPro" id="IPR050999">
    <property type="entry name" value="ADP-ribosyltransferase_ARG"/>
</dbReference>
<evidence type="ECO:0000256" key="5">
    <source>
        <dbReference type="ARBA" id="ARBA00022729"/>
    </source>
</evidence>
<evidence type="ECO:0000256" key="9">
    <source>
        <dbReference type="ARBA" id="ARBA00047597"/>
    </source>
</evidence>
<keyword evidence="8" id="KW-1015">Disulfide bond</keyword>
<feature type="non-terminal residue" evidence="11">
    <location>
        <position position="1"/>
    </location>
</feature>
<dbReference type="GO" id="GO:0003950">
    <property type="term" value="F:NAD+ poly-ADP-ribosyltransferase activity"/>
    <property type="evidence" value="ECO:0007669"/>
    <property type="project" value="UniProtKB-ARBA"/>
</dbReference>
<dbReference type="PRINTS" id="PR00970">
    <property type="entry name" value="RIBTRNSFRASE"/>
</dbReference>
<keyword evidence="3 10" id="KW-0808">Transferase</keyword>
<dbReference type="GO" id="GO:0044194">
    <property type="term" value="C:cytolytic granule"/>
    <property type="evidence" value="ECO:0007669"/>
    <property type="project" value="UniProtKB-ARBA"/>
</dbReference>
<evidence type="ECO:0000256" key="10">
    <source>
        <dbReference type="RuleBase" id="RU361228"/>
    </source>
</evidence>
<keyword evidence="7 10" id="KW-0520">NAD</keyword>
<dbReference type="GO" id="GO:0106274">
    <property type="term" value="F:NAD+-protein-arginine ADP-ribosyltransferase activity"/>
    <property type="evidence" value="ECO:0007669"/>
    <property type="project" value="UniProtKB-EC"/>
</dbReference>
<comment type="caution">
    <text evidence="11">The sequence shown here is derived from an EMBL/GenBank/DDBJ whole genome shotgun (WGS) entry which is preliminary data.</text>
</comment>
<evidence type="ECO:0000256" key="8">
    <source>
        <dbReference type="ARBA" id="ARBA00023157"/>
    </source>
</evidence>
<evidence type="ECO:0000256" key="1">
    <source>
        <dbReference type="ARBA" id="ARBA00009558"/>
    </source>
</evidence>
<name>A0A7L0LXA4_9PSIT</name>
<keyword evidence="5" id="KW-0732">Signal</keyword>
<dbReference type="FunFam" id="3.90.176.10:FF:000001">
    <property type="entry name" value="NAD(P)(+)--arginine ADP-ribosyltransferase"/>
    <property type="match status" value="1"/>
</dbReference>
<dbReference type="GO" id="GO:0046677">
    <property type="term" value="P:response to antibiotic"/>
    <property type="evidence" value="ECO:0007669"/>
    <property type="project" value="UniProtKB-ARBA"/>
</dbReference>
<evidence type="ECO:0000313" key="11">
    <source>
        <dbReference type="EMBL" id="NXK73255.1"/>
    </source>
</evidence>
<accession>A0A7L0LXA4</accession>
<sequence>CSHLMERELPELNRTECSTSGLYAEAWTRAAEAWGQRRVPPGLRPEHAVALLAYSAEGPLYAAFNAAVREAGGSRRRYLRGFRFKALHFLLSQALSALRRTGPGDRVFRGVRHVRFTAQPGQRVRFGHFASSSLRNSSSFGCDSFFVVRTCCGVPISDFSLYPAEEEVLIPPSEVFQVTGSFRTAQGSLIELSSQGTDSTYNCELVKGADPLGWGGRSPGWRVGTSQRLRLERGLWGGHFGC</sequence>
<evidence type="ECO:0000256" key="6">
    <source>
        <dbReference type="ARBA" id="ARBA00022857"/>
    </source>
</evidence>
<dbReference type="InterPro" id="IPR000768">
    <property type="entry name" value="ART"/>
</dbReference>
<evidence type="ECO:0000313" key="12">
    <source>
        <dbReference type="Proteomes" id="UP000531168"/>
    </source>
</evidence>
<dbReference type="SUPFAM" id="SSF56399">
    <property type="entry name" value="ADP-ribosylation"/>
    <property type="match status" value="1"/>
</dbReference>
<evidence type="ECO:0000256" key="7">
    <source>
        <dbReference type="ARBA" id="ARBA00023027"/>
    </source>
</evidence>
<dbReference type="EMBL" id="VXAR01002172">
    <property type="protein sequence ID" value="NXK73255.1"/>
    <property type="molecule type" value="Genomic_DNA"/>
</dbReference>